<protein>
    <recommendedName>
        <fullName evidence="1">DUF7660 domain-containing protein</fullName>
    </recommendedName>
</protein>
<dbReference type="EMBL" id="JBHULH010000001">
    <property type="protein sequence ID" value="MFD2566371.1"/>
    <property type="molecule type" value="Genomic_DNA"/>
</dbReference>
<accession>A0ABW5LPZ5</accession>
<proteinExistence type="predicted"/>
<feature type="domain" description="DUF7660" evidence="1">
    <location>
        <begin position="2"/>
        <end position="75"/>
    </location>
</feature>
<gene>
    <name evidence="2" type="ORF">ACFSRZ_03240</name>
</gene>
<evidence type="ECO:0000313" key="2">
    <source>
        <dbReference type="EMBL" id="MFD2566371.1"/>
    </source>
</evidence>
<evidence type="ECO:0000259" key="1">
    <source>
        <dbReference type="Pfam" id="PF24693"/>
    </source>
</evidence>
<dbReference type="RefSeq" id="WP_379665079.1">
    <property type="nucleotide sequence ID" value="NZ_JBHULH010000001.1"/>
</dbReference>
<sequence>MTKEQFTDELKELCQDLKENPSNWENRTLESYLEALIAYTEDVQGYYDNMKTGTNANIPTWENFLTILKGASVYE</sequence>
<evidence type="ECO:0000313" key="3">
    <source>
        <dbReference type="Proteomes" id="UP001597508"/>
    </source>
</evidence>
<dbReference type="InterPro" id="IPR056077">
    <property type="entry name" value="DUF7660"/>
</dbReference>
<keyword evidence="3" id="KW-1185">Reference proteome</keyword>
<comment type="caution">
    <text evidence="2">The sequence shown here is derived from an EMBL/GenBank/DDBJ whole genome shotgun (WGS) entry which is preliminary data.</text>
</comment>
<dbReference type="Proteomes" id="UP001597508">
    <property type="component" value="Unassembled WGS sequence"/>
</dbReference>
<organism evidence="2 3">
    <name type="scientific">Pseudotenacibaculum haliotis</name>
    <dbReference type="NCBI Taxonomy" id="1862138"/>
    <lineage>
        <taxon>Bacteria</taxon>
        <taxon>Pseudomonadati</taxon>
        <taxon>Bacteroidota</taxon>
        <taxon>Flavobacteriia</taxon>
        <taxon>Flavobacteriales</taxon>
        <taxon>Flavobacteriaceae</taxon>
        <taxon>Pseudotenacibaculum</taxon>
    </lineage>
</organism>
<dbReference type="Pfam" id="PF24693">
    <property type="entry name" value="DUF7660"/>
    <property type="match status" value="1"/>
</dbReference>
<name>A0ABW5LPZ5_9FLAO</name>
<reference evidence="3" key="1">
    <citation type="journal article" date="2019" name="Int. J. Syst. Evol. Microbiol.">
        <title>The Global Catalogue of Microorganisms (GCM) 10K type strain sequencing project: providing services to taxonomists for standard genome sequencing and annotation.</title>
        <authorList>
            <consortium name="The Broad Institute Genomics Platform"/>
            <consortium name="The Broad Institute Genome Sequencing Center for Infectious Disease"/>
            <person name="Wu L."/>
            <person name="Ma J."/>
        </authorList>
    </citation>
    <scope>NUCLEOTIDE SEQUENCE [LARGE SCALE GENOMIC DNA]</scope>
    <source>
        <strain evidence="3">KCTC 52127</strain>
    </source>
</reference>